<protein>
    <submittedName>
        <fullName evidence="4">Acetyltransferase, GNAT family</fullName>
    </submittedName>
</protein>
<dbReference type="PANTHER" id="PTHR43877:SF2">
    <property type="entry name" value="AMINOALKYLPHOSPHONATE N-ACETYLTRANSFERASE-RELATED"/>
    <property type="match status" value="1"/>
</dbReference>
<dbReference type="RefSeq" id="WP_012523468.1">
    <property type="nucleotide sequence ID" value="NC_011144.1"/>
</dbReference>
<dbReference type="Pfam" id="PF00583">
    <property type="entry name" value="Acetyltransf_1"/>
    <property type="match status" value="1"/>
</dbReference>
<dbReference type="SUPFAM" id="SSF55729">
    <property type="entry name" value="Acyl-CoA N-acyltransferases (Nat)"/>
    <property type="match status" value="1"/>
</dbReference>
<dbReference type="Gene3D" id="3.40.630.30">
    <property type="match status" value="1"/>
</dbReference>
<dbReference type="AlphaFoldDB" id="B4R8W5"/>
<dbReference type="InterPro" id="IPR016181">
    <property type="entry name" value="Acyl_CoA_acyltransferase"/>
</dbReference>
<dbReference type="InterPro" id="IPR050832">
    <property type="entry name" value="Bact_Acetyltransf"/>
</dbReference>
<dbReference type="eggNOG" id="COG0456">
    <property type="taxonomic scope" value="Bacteria"/>
</dbReference>
<dbReference type="STRING" id="450851.PHZ_c2921"/>
<dbReference type="HOGENOM" id="CLU_096760_0_0_5"/>
<sequence length="173" mass="18710">MSSDSAIRLRPGRASDIDAVREIERVSADRFRGTPDAWIADDEPTAPQLLAERAAQGALIVACEADDAPVASIIFRPVEDGLYIEQVDVLPSHAGRRIGAALIDAVADAARARGASALTLSTFRDVPWNAPWYARLGFEVLDVLTPGLAAIRAAHEARGLDESRRVFMRRPVL</sequence>
<evidence type="ECO:0000313" key="4">
    <source>
        <dbReference type="EMBL" id="ACG79330.1"/>
    </source>
</evidence>
<dbReference type="OrthoDB" id="572496at2"/>
<dbReference type="KEGG" id="pzu:PHZ_c2921"/>
<dbReference type="CDD" id="cd04301">
    <property type="entry name" value="NAT_SF"/>
    <property type="match status" value="1"/>
</dbReference>
<gene>
    <name evidence="4" type="ordered locus">PHZ_c2921</name>
</gene>
<feature type="domain" description="N-acetyltransferase" evidence="3">
    <location>
        <begin position="7"/>
        <end position="158"/>
    </location>
</feature>
<evidence type="ECO:0000256" key="2">
    <source>
        <dbReference type="ARBA" id="ARBA00023315"/>
    </source>
</evidence>
<keyword evidence="1 4" id="KW-0808">Transferase</keyword>
<evidence type="ECO:0000259" key="3">
    <source>
        <dbReference type="PROSITE" id="PS51186"/>
    </source>
</evidence>
<evidence type="ECO:0000313" key="5">
    <source>
        <dbReference type="Proteomes" id="UP000001868"/>
    </source>
</evidence>
<name>B4R8W5_PHEZH</name>
<proteinExistence type="predicted"/>
<dbReference type="PROSITE" id="PS51186">
    <property type="entry name" value="GNAT"/>
    <property type="match status" value="1"/>
</dbReference>
<organism evidence="4 5">
    <name type="scientific">Phenylobacterium zucineum (strain HLK1)</name>
    <dbReference type="NCBI Taxonomy" id="450851"/>
    <lineage>
        <taxon>Bacteria</taxon>
        <taxon>Pseudomonadati</taxon>
        <taxon>Pseudomonadota</taxon>
        <taxon>Alphaproteobacteria</taxon>
        <taxon>Caulobacterales</taxon>
        <taxon>Caulobacteraceae</taxon>
        <taxon>Phenylobacterium</taxon>
    </lineage>
</organism>
<reference evidence="4 5" key="1">
    <citation type="journal article" date="2008" name="BMC Genomics">
        <title>Complete genome of Phenylobacterium zucineum - a novel facultative intracellular bacterium isolated from human erythroleukemia cell line K562.</title>
        <authorList>
            <person name="Luo Y."/>
            <person name="Xu X."/>
            <person name="Ding Z."/>
            <person name="Liu Z."/>
            <person name="Zhang B."/>
            <person name="Yan Z."/>
            <person name="Sun J."/>
            <person name="Hu S."/>
            <person name="Hu X."/>
        </authorList>
    </citation>
    <scope>NUCLEOTIDE SEQUENCE [LARGE SCALE GENOMIC DNA]</scope>
    <source>
        <strain evidence="4 5">HLK1</strain>
    </source>
</reference>
<keyword evidence="2" id="KW-0012">Acyltransferase</keyword>
<accession>B4R8W5</accession>
<dbReference type="GO" id="GO:0016747">
    <property type="term" value="F:acyltransferase activity, transferring groups other than amino-acyl groups"/>
    <property type="evidence" value="ECO:0007669"/>
    <property type="project" value="InterPro"/>
</dbReference>
<dbReference type="Proteomes" id="UP000001868">
    <property type="component" value="Chromosome"/>
</dbReference>
<dbReference type="InterPro" id="IPR000182">
    <property type="entry name" value="GNAT_dom"/>
</dbReference>
<dbReference type="PANTHER" id="PTHR43877">
    <property type="entry name" value="AMINOALKYLPHOSPHONATE N-ACETYLTRANSFERASE-RELATED-RELATED"/>
    <property type="match status" value="1"/>
</dbReference>
<keyword evidence="5" id="KW-1185">Reference proteome</keyword>
<dbReference type="EMBL" id="CP000747">
    <property type="protein sequence ID" value="ACG79330.1"/>
    <property type="molecule type" value="Genomic_DNA"/>
</dbReference>
<evidence type="ECO:0000256" key="1">
    <source>
        <dbReference type="ARBA" id="ARBA00022679"/>
    </source>
</evidence>